<reference evidence="2 3" key="1">
    <citation type="journal article" date="2010" name="Stand. Genomic Sci.">
        <title>Complete genome sequence of Spirochaeta smaragdinae type strain (SEBR 4228).</title>
        <authorList>
            <person name="Mavromatis K."/>
            <person name="Yasawong M."/>
            <person name="Chertkov O."/>
            <person name="Lapidus A."/>
            <person name="Lucas S."/>
            <person name="Nolan M."/>
            <person name="Del Rio T.G."/>
            <person name="Tice H."/>
            <person name="Cheng J.F."/>
            <person name="Pitluck S."/>
            <person name="Liolios K."/>
            <person name="Ivanova N."/>
            <person name="Tapia R."/>
            <person name="Han C."/>
            <person name="Bruce D."/>
            <person name="Goodwin L."/>
            <person name="Pati A."/>
            <person name="Chen A."/>
            <person name="Palaniappan K."/>
            <person name="Land M."/>
            <person name="Hauser L."/>
            <person name="Chang Y.J."/>
            <person name="Jeffries C.D."/>
            <person name="Detter J.C."/>
            <person name="Rohde M."/>
            <person name="Brambilla E."/>
            <person name="Spring S."/>
            <person name="Goker M."/>
            <person name="Sikorski J."/>
            <person name="Woyke T."/>
            <person name="Bristow J."/>
            <person name="Eisen J.A."/>
            <person name="Markowitz V."/>
            <person name="Hugenholtz P."/>
            <person name="Klenk H.P."/>
            <person name="Kyrpides N.C."/>
        </authorList>
    </citation>
    <scope>NUCLEOTIDE SEQUENCE [LARGE SCALE GENOMIC DNA]</scope>
    <source>
        <strain evidence="3">DSM 11293 / JCM 15392 / SEBR 4228</strain>
    </source>
</reference>
<name>E1R920_SEDSS</name>
<gene>
    <name evidence="2" type="ordered locus">Spirs_3904</name>
</gene>
<dbReference type="HOGENOM" id="CLU_529897_0_0_12"/>
<dbReference type="RefSeq" id="WP_013256448.1">
    <property type="nucleotide sequence ID" value="NC_014364.1"/>
</dbReference>
<protein>
    <recommendedName>
        <fullName evidence="4">Curli production assembly/transport component CsgG</fullName>
    </recommendedName>
</protein>
<dbReference type="Gene3D" id="3.10.28.20">
    <property type="entry name" value="Acetamidase/Formamidase-like domains"/>
    <property type="match status" value="1"/>
</dbReference>
<evidence type="ECO:0000256" key="1">
    <source>
        <dbReference type="SAM" id="SignalP"/>
    </source>
</evidence>
<feature type="signal peptide" evidence="1">
    <location>
        <begin position="1"/>
        <end position="24"/>
    </location>
</feature>
<dbReference type="PROSITE" id="PS51257">
    <property type="entry name" value="PROKAR_LIPOPROTEIN"/>
    <property type="match status" value="1"/>
</dbReference>
<dbReference type="OrthoDB" id="366544at2"/>
<dbReference type="eggNOG" id="ENOG50342TQ">
    <property type="taxonomic scope" value="Bacteria"/>
</dbReference>
<evidence type="ECO:0000313" key="3">
    <source>
        <dbReference type="Proteomes" id="UP000002318"/>
    </source>
</evidence>
<keyword evidence="3" id="KW-1185">Reference proteome</keyword>
<dbReference type="Proteomes" id="UP000002318">
    <property type="component" value="Chromosome"/>
</dbReference>
<dbReference type="KEGG" id="ssm:Spirs_3904"/>
<keyword evidence="1" id="KW-0732">Signal</keyword>
<organism evidence="2 3">
    <name type="scientific">Sediminispirochaeta smaragdinae (strain DSM 11293 / JCM 15392 / SEBR 4228)</name>
    <name type="common">Spirochaeta smaragdinae</name>
    <dbReference type="NCBI Taxonomy" id="573413"/>
    <lineage>
        <taxon>Bacteria</taxon>
        <taxon>Pseudomonadati</taxon>
        <taxon>Spirochaetota</taxon>
        <taxon>Spirochaetia</taxon>
        <taxon>Spirochaetales</taxon>
        <taxon>Spirochaetaceae</taxon>
        <taxon>Sediminispirochaeta</taxon>
    </lineage>
</organism>
<sequence length="493" mass="52395">MRKMRKTSFILSGFIILSFLFGCASSGSDRSGSDRPSWVMTPPADTSDEVFFVGSGSNPDGDEAAARQAATSDLVASITRFLGVKVSADTTVEAKDTLDSFTTSLEQTIKESSKAQIGDFRIRDTYSEKQGGIANVYILAAYDKESLLQEQARIQAVFAEQREAISGPEAEGDSLASSGSWYRAAVKYLEAALAASSSEVDNAAIKYERNMNKARRAVQAITIVRLNDNLSADMNKPFGEGFRAKVSSEAGALSDVPVKVTYKTLGRNNRTQIQVETVKSGSDGEVEFLPPPPDFVGKETLSMGIDLSDALESLEDVPDALYPQLEALEQLIGTKGVSFSYTVESRAKEVATAVMIVDVDNGGNATGRTETASGLLEALSSQGFKVGTVTPFSNLQGSSDAAVIRNAATSFGNQYGRIIFGTVGISDFREGDGRFTVKVSGDIKVADLSSGDILYSSGTKFKTALGNNAQSAMSAAFKQFGKMIGDSMANSLP</sequence>
<feature type="chain" id="PRO_5003150526" description="Curli production assembly/transport component CsgG" evidence="1">
    <location>
        <begin position="25"/>
        <end position="493"/>
    </location>
</feature>
<accession>E1R920</accession>
<dbReference type="EMBL" id="CP002116">
    <property type="protein sequence ID" value="ADK82989.1"/>
    <property type="molecule type" value="Genomic_DNA"/>
</dbReference>
<evidence type="ECO:0000313" key="2">
    <source>
        <dbReference type="EMBL" id="ADK82989.1"/>
    </source>
</evidence>
<dbReference type="AlphaFoldDB" id="E1R920"/>
<proteinExistence type="predicted"/>
<evidence type="ECO:0008006" key="4">
    <source>
        <dbReference type="Google" id="ProtNLM"/>
    </source>
</evidence>
<dbReference type="STRING" id="573413.Spirs_3904"/>